<evidence type="ECO:0000313" key="2">
    <source>
        <dbReference type="Proteomes" id="UP000032142"/>
    </source>
</evidence>
<evidence type="ECO:0000313" key="1">
    <source>
        <dbReference type="EMBL" id="KHG16767.1"/>
    </source>
</evidence>
<reference evidence="2" key="1">
    <citation type="submission" date="2014-09" db="EMBL/GenBank/DDBJ databases">
        <authorList>
            <person name="Mudge J."/>
            <person name="Ramaraj T."/>
            <person name="Lindquist I.E."/>
            <person name="Bharti A.K."/>
            <person name="Sundararajan A."/>
            <person name="Cameron C.T."/>
            <person name="Woodward J.E."/>
            <person name="May G.D."/>
            <person name="Brubaker C."/>
            <person name="Broadhvest J."/>
            <person name="Wilkins T.A."/>
        </authorList>
    </citation>
    <scope>NUCLEOTIDE SEQUENCE</scope>
    <source>
        <strain evidence="2">cv. AKA8401</strain>
    </source>
</reference>
<gene>
    <name evidence="1" type="ORF">F383_20845</name>
</gene>
<sequence>MRHWVSIYYFDLSDKAMGAKLECFGWIRVSVRVRVMLIGVIEINNVMIDIEW</sequence>
<dbReference type="Proteomes" id="UP000032142">
    <property type="component" value="Unassembled WGS sequence"/>
</dbReference>
<accession>A0A0B0NVX1</accession>
<dbReference type="EMBL" id="KN406902">
    <property type="protein sequence ID" value="KHG16767.1"/>
    <property type="molecule type" value="Genomic_DNA"/>
</dbReference>
<proteinExistence type="predicted"/>
<dbReference type="AlphaFoldDB" id="A0A0B0NVX1"/>
<keyword evidence="2" id="KW-1185">Reference proteome</keyword>
<protein>
    <submittedName>
        <fullName evidence="1">Uncharacterized protein</fullName>
    </submittedName>
</protein>
<organism evidence="1 2">
    <name type="scientific">Gossypium arboreum</name>
    <name type="common">Tree cotton</name>
    <name type="synonym">Gossypium nanking</name>
    <dbReference type="NCBI Taxonomy" id="29729"/>
    <lineage>
        <taxon>Eukaryota</taxon>
        <taxon>Viridiplantae</taxon>
        <taxon>Streptophyta</taxon>
        <taxon>Embryophyta</taxon>
        <taxon>Tracheophyta</taxon>
        <taxon>Spermatophyta</taxon>
        <taxon>Magnoliopsida</taxon>
        <taxon>eudicotyledons</taxon>
        <taxon>Gunneridae</taxon>
        <taxon>Pentapetalae</taxon>
        <taxon>rosids</taxon>
        <taxon>malvids</taxon>
        <taxon>Malvales</taxon>
        <taxon>Malvaceae</taxon>
        <taxon>Malvoideae</taxon>
        <taxon>Gossypium</taxon>
    </lineage>
</organism>
<name>A0A0B0NVX1_GOSAR</name>